<dbReference type="EMBL" id="GL698584">
    <property type="protein sequence ID" value="EFY85252.1"/>
    <property type="molecule type" value="Genomic_DNA"/>
</dbReference>
<protein>
    <submittedName>
        <fullName evidence="2">Uncharacterized protein</fullName>
    </submittedName>
</protein>
<dbReference type="GeneID" id="19253023"/>
<gene>
    <name evidence="2" type="ORF">MAC_08712</name>
</gene>
<organism evidence="3">
    <name type="scientific">Metarhizium acridum (strain CQMa 102)</name>
    <dbReference type="NCBI Taxonomy" id="655827"/>
    <lineage>
        <taxon>Eukaryota</taxon>
        <taxon>Fungi</taxon>
        <taxon>Dikarya</taxon>
        <taxon>Ascomycota</taxon>
        <taxon>Pezizomycotina</taxon>
        <taxon>Sordariomycetes</taxon>
        <taxon>Hypocreomycetidae</taxon>
        <taxon>Hypocreales</taxon>
        <taxon>Clavicipitaceae</taxon>
        <taxon>Metarhizium</taxon>
    </lineage>
</organism>
<evidence type="ECO:0000313" key="3">
    <source>
        <dbReference type="Proteomes" id="UP000002499"/>
    </source>
</evidence>
<evidence type="ECO:0000256" key="1">
    <source>
        <dbReference type="SAM" id="MobiDB-lite"/>
    </source>
</evidence>
<sequence length="768" mass="85997">MDTLELDDPHSLHNARKERQHAGGNTVPQMEQKQLAALYGRRQRLLSAYVARHYGSCWSTNKGMRRIARRLGRRQREPEIRTDAEREFARLLTAHSLAGKDDAGIDILAWDQMSLMTDMLADAPKREADSELESTAETKNRQPRWVARSTDTDVASKGRGPSKQLMVRSGGLGDDVMPFCCDSLYDYEEYAEHGSVLWRTTATWDHIFDEAAYARRDAMCQAEVDESNADDWGVAAGFAHYEHGLLRHPKYTLNGAGDLGKQFLCMFKGNERLYDCSQTVSALARAAQISPLASTSISVTEYSLYTGGPVAVPPPRSFTFASEVVVPNLQLGEPGCVYLNGVEVKNTKRHRAEAISMAQPRLVPDFLRAGDVSPCFYNMCIVAGRLRYDCFDMMMGSYAFTMADYADKFGADKTAATHGWADAVVNSFVNPRAVHYNIESSMCTADVIVQRLIDNYERGPLPSPEELLDARWIDGALPQFIDLALRCQVGGGTYKGWYDSTCVYVRQALDSVATFHDFWDLIEDTAGGEGGNVCRLYTREALCHMADWCHDIGRRLAECECGDRMHGFGYVWFLVSELYYVTVARWGLLTARGDGHEPLSYHSREPWLADGTPYWTTDVVRVKEARTRLVESIIGRTCRDLVTLAASPDVHPEMQNLMRMWAAVSNRTFADSVKMHYHMSNAVAASAPLGVRGADVDWRTWVEVYNALSYEVSFNPGSPYRCVTSRYAQVLHVQLRSKGRISHAINTELTDEYACHQRNSGGTAAYAD</sequence>
<feature type="region of interest" description="Disordered" evidence="1">
    <location>
        <begin position="1"/>
        <end position="28"/>
    </location>
</feature>
<proteinExistence type="predicted"/>
<dbReference type="Proteomes" id="UP000002499">
    <property type="component" value="Unassembled WGS sequence"/>
</dbReference>
<accession>E9EFR4</accession>
<name>E9EFR4_METAQ</name>
<dbReference type="AlphaFoldDB" id="E9EFR4"/>
<dbReference type="eggNOG" id="ENOG502RMP3">
    <property type="taxonomic scope" value="Eukaryota"/>
</dbReference>
<evidence type="ECO:0000313" key="2">
    <source>
        <dbReference type="EMBL" id="EFY85252.1"/>
    </source>
</evidence>
<keyword evidence="3" id="KW-1185">Reference proteome</keyword>
<dbReference type="KEGG" id="maw:19253023"/>
<dbReference type="OrthoDB" id="4945774at2759"/>
<dbReference type="HOGENOM" id="CLU_373005_0_0_1"/>
<feature type="region of interest" description="Disordered" evidence="1">
    <location>
        <begin position="124"/>
        <end position="167"/>
    </location>
</feature>
<dbReference type="InParanoid" id="E9EFR4"/>
<feature type="compositionally biased region" description="Basic and acidic residues" evidence="1">
    <location>
        <begin position="7"/>
        <end position="21"/>
    </location>
</feature>
<reference evidence="2 3" key="1">
    <citation type="journal article" date="2011" name="PLoS Genet.">
        <title>Genome sequencing and comparative transcriptomics of the model entomopathogenic fungi Metarhizium anisopliae and M. acridum.</title>
        <authorList>
            <person name="Gao Q."/>
            <person name="Jin K."/>
            <person name="Ying S.H."/>
            <person name="Zhang Y."/>
            <person name="Xiao G."/>
            <person name="Shang Y."/>
            <person name="Duan Z."/>
            <person name="Hu X."/>
            <person name="Xie X.Q."/>
            <person name="Zhou G."/>
            <person name="Peng G."/>
            <person name="Luo Z."/>
            <person name="Huang W."/>
            <person name="Wang B."/>
            <person name="Fang W."/>
            <person name="Wang S."/>
            <person name="Zhong Y."/>
            <person name="Ma L.J."/>
            <person name="St Leger R.J."/>
            <person name="Zhao G.P."/>
            <person name="Pei Y."/>
            <person name="Feng M.G."/>
            <person name="Xia Y."/>
            <person name="Wang C."/>
        </authorList>
    </citation>
    <scope>NUCLEOTIDE SEQUENCE [LARGE SCALE GENOMIC DNA]</scope>
    <source>
        <strain evidence="2 3">CQMa 102</strain>
    </source>
</reference>